<evidence type="ECO:0000313" key="2">
    <source>
        <dbReference type="Proteomes" id="UP001157126"/>
    </source>
</evidence>
<dbReference type="Proteomes" id="UP001157126">
    <property type="component" value="Unassembled WGS sequence"/>
</dbReference>
<accession>A0ABQ6IY69</accession>
<organism evidence="1 2">
    <name type="scientific">Mobilicoccus caccae</name>
    <dbReference type="NCBI Taxonomy" id="1859295"/>
    <lineage>
        <taxon>Bacteria</taxon>
        <taxon>Bacillati</taxon>
        <taxon>Actinomycetota</taxon>
        <taxon>Actinomycetes</taxon>
        <taxon>Micrococcales</taxon>
        <taxon>Dermatophilaceae</taxon>
        <taxon>Mobilicoccus</taxon>
    </lineage>
</organism>
<dbReference type="EMBL" id="BSUO01000001">
    <property type="protein sequence ID" value="GMA42016.1"/>
    <property type="molecule type" value="Genomic_DNA"/>
</dbReference>
<dbReference type="RefSeq" id="WP_284305483.1">
    <property type="nucleotide sequence ID" value="NZ_BSUO01000001.1"/>
</dbReference>
<reference evidence="2" key="1">
    <citation type="journal article" date="2019" name="Int. J. Syst. Evol. Microbiol.">
        <title>The Global Catalogue of Microorganisms (GCM) 10K type strain sequencing project: providing services to taxonomists for standard genome sequencing and annotation.</title>
        <authorList>
            <consortium name="The Broad Institute Genomics Platform"/>
            <consortium name="The Broad Institute Genome Sequencing Center for Infectious Disease"/>
            <person name="Wu L."/>
            <person name="Ma J."/>
        </authorList>
    </citation>
    <scope>NUCLEOTIDE SEQUENCE [LARGE SCALE GENOMIC DNA]</scope>
    <source>
        <strain evidence="2">NBRC 113072</strain>
    </source>
</reference>
<keyword evidence="2" id="KW-1185">Reference proteome</keyword>
<protein>
    <submittedName>
        <fullName evidence="1">Uncharacterized protein</fullName>
    </submittedName>
</protein>
<gene>
    <name evidence="1" type="ORF">GCM10025883_40610</name>
</gene>
<name>A0ABQ6IY69_9MICO</name>
<comment type="caution">
    <text evidence="1">The sequence shown here is derived from an EMBL/GenBank/DDBJ whole genome shotgun (WGS) entry which is preliminary data.</text>
</comment>
<evidence type="ECO:0000313" key="1">
    <source>
        <dbReference type="EMBL" id="GMA42016.1"/>
    </source>
</evidence>
<proteinExistence type="predicted"/>
<sequence>MNQCRGSVAIGPSAGDSGRARHLGVFGQLLTSAGGDVTDPGVWLFTSLPVREDSMIATFRLRGDAVSAADVVRVGTALALYTEPQVGDIGGAVLELLGQVDAYDVTVTPEIAATAHPISTWDMTVIVTGEPDLEPLAVGLADGGWDVHFAPVGAGSWARGGVEIAG</sequence>